<dbReference type="Proteomes" id="UP001606301">
    <property type="component" value="Unassembled WGS sequence"/>
</dbReference>
<dbReference type="RefSeq" id="WP_394401692.1">
    <property type="nucleotide sequence ID" value="NZ_JBIGHW010000019.1"/>
</dbReference>
<organism evidence="1 2">
    <name type="scientific">Pelomonas margarita</name>
    <dbReference type="NCBI Taxonomy" id="3299031"/>
    <lineage>
        <taxon>Bacteria</taxon>
        <taxon>Pseudomonadati</taxon>
        <taxon>Pseudomonadota</taxon>
        <taxon>Betaproteobacteria</taxon>
        <taxon>Burkholderiales</taxon>
        <taxon>Sphaerotilaceae</taxon>
        <taxon>Roseateles</taxon>
    </lineage>
</organism>
<sequence length="176" mass="19298">MELVGDKERLAGILVSQDAPTLAQVLLELAEDFPAVCARLERLKVRDDPAELSAQFSLRLESWRTDDRFVRYEGAAAFGKDLVVWVTQVQREVLPCFPGEAMALLAAFLELDRVVFERVDDDGGYVGGAFDLACQLWLNAAADAGLSGAEIASRTSAMLSADNYGARSELRRTVTR</sequence>
<proteinExistence type="predicted"/>
<reference evidence="1 2" key="1">
    <citation type="submission" date="2024-08" db="EMBL/GenBank/DDBJ databases">
        <authorList>
            <person name="Lu H."/>
        </authorList>
    </citation>
    <scope>NUCLEOTIDE SEQUENCE [LARGE SCALE GENOMIC DNA]</scope>
    <source>
        <strain evidence="1 2">LKC17W</strain>
    </source>
</reference>
<keyword evidence="2" id="KW-1185">Reference proteome</keyword>
<dbReference type="EMBL" id="JBIGHW010000019">
    <property type="protein sequence ID" value="MFG6443293.1"/>
    <property type="molecule type" value="Genomic_DNA"/>
</dbReference>
<dbReference type="InterPro" id="IPR049245">
    <property type="entry name" value="DUF6880"/>
</dbReference>
<dbReference type="Pfam" id="PF21810">
    <property type="entry name" value="DUF6880"/>
    <property type="match status" value="1"/>
</dbReference>
<protein>
    <submittedName>
        <fullName evidence="1">DUF6880 family protein</fullName>
    </submittedName>
</protein>
<accession>A0ABW7FPL9</accession>
<gene>
    <name evidence="1" type="ORF">ACG0Z3_21590</name>
</gene>
<evidence type="ECO:0000313" key="2">
    <source>
        <dbReference type="Proteomes" id="UP001606301"/>
    </source>
</evidence>
<comment type="caution">
    <text evidence="1">The sequence shown here is derived from an EMBL/GenBank/DDBJ whole genome shotgun (WGS) entry which is preliminary data.</text>
</comment>
<name>A0ABW7FPL9_9BURK</name>
<evidence type="ECO:0000313" key="1">
    <source>
        <dbReference type="EMBL" id="MFG6443293.1"/>
    </source>
</evidence>